<feature type="transmembrane region" description="Helical" evidence="1">
    <location>
        <begin position="34"/>
        <end position="54"/>
    </location>
</feature>
<dbReference type="InParanoid" id="A0A0C3B2F9"/>
<name>A0A0C3B2F9_PILCF</name>
<accession>A0A0C3B2F9</accession>
<evidence type="ECO:0000313" key="3">
    <source>
        <dbReference type="Proteomes" id="UP000054166"/>
    </source>
</evidence>
<dbReference type="AlphaFoldDB" id="A0A0C3B2F9"/>
<evidence type="ECO:0008006" key="4">
    <source>
        <dbReference type="Google" id="ProtNLM"/>
    </source>
</evidence>
<evidence type="ECO:0000313" key="2">
    <source>
        <dbReference type="EMBL" id="KIM80403.1"/>
    </source>
</evidence>
<gene>
    <name evidence="2" type="ORF">PILCRDRAFT_73146</name>
</gene>
<sequence>MIPILCCLTNPAEYSNSTEWSSLFQSFWWPNTSLLSIFFIVFTMANYLILHFFVKER</sequence>
<organism evidence="2 3">
    <name type="scientific">Piloderma croceum (strain F 1598)</name>
    <dbReference type="NCBI Taxonomy" id="765440"/>
    <lineage>
        <taxon>Eukaryota</taxon>
        <taxon>Fungi</taxon>
        <taxon>Dikarya</taxon>
        <taxon>Basidiomycota</taxon>
        <taxon>Agaricomycotina</taxon>
        <taxon>Agaricomycetes</taxon>
        <taxon>Agaricomycetidae</taxon>
        <taxon>Atheliales</taxon>
        <taxon>Atheliaceae</taxon>
        <taxon>Piloderma</taxon>
    </lineage>
</organism>
<dbReference type="STRING" id="765440.A0A0C3B2F9"/>
<keyword evidence="1" id="KW-1133">Transmembrane helix</keyword>
<dbReference type="EMBL" id="KN833004">
    <property type="protein sequence ID" value="KIM80403.1"/>
    <property type="molecule type" value="Genomic_DNA"/>
</dbReference>
<reference evidence="3" key="2">
    <citation type="submission" date="2015-01" db="EMBL/GenBank/DDBJ databases">
        <title>Evolutionary Origins and Diversification of the Mycorrhizal Mutualists.</title>
        <authorList>
            <consortium name="DOE Joint Genome Institute"/>
            <consortium name="Mycorrhizal Genomics Consortium"/>
            <person name="Kohler A."/>
            <person name="Kuo A."/>
            <person name="Nagy L.G."/>
            <person name="Floudas D."/>
            <person name="Copeland A."/>
            <person name="Barry K.W."/>
            <person name="Cichocki N."/>
            <person name="Veneault-Fourrey C."/>
            <person name="LaButti K."/>
            <person name="Lindquist E.A."/>
            <person name="Lipzen A."/>
            <person name="Lundell T."/>
            <person name="Morin E."/>
            <person name="Murat C."/>
            <person name="Riley R."/>
            <person name="Ohm R."/>
            <person name="Sun H."/>
            <person name="Tunlid A."/>
            <person name="Henrissat B."/>
            <person name="Grigoriev I.V."/>
            <person name="Hibbett D.S."/>
            <person name="Martin F."/>
        </authorList>
    </citation>
    <scope>NUCLEOTIDE SEQUENCE [LARGE SCALE GENOMIC DNA]</scope>
    <source>
        <strain evidence="3">F 1598</strain>
    </source>
</reference>
<reference evidence="2 3" key="1">
    <citation type="submission" date="2014-04" db="EMBL/GenBank/DDBJ databases">
        <authorList>
            <consortium name="DOE Joint Genome Institute"/>
            <person name="Kuo A."/>
            <person name="Tarkka M."/>
            <person name="Buscot F."/>
            <person name="Kohler A."/>
            <person name="Nagy L.G."/>
            <person name="Floudas D."/>
            <person name="Copeland A."/>
            <person name="Barry K.W."/>
            <person name="Cichocki N."/>
            <person name="Veneault-Fourrey C."/>
            <person name="LaButti K."/>
            <person name="Lindquist E.A."/>
            <person name="Lipzen A."/>
            <person name="Lundell T."/>
            <person name="Morin E."/>
            <person name="Murat C."/>
            <person name="Sun H."/>
            <person name="Tunlid A."/>
            <person name="Henrissat B."/>
            <person name="Grigoriev I.V."/>
            <person name="Hibbett D.S."/>
            <person name="Martin F."/>
            <person name="Nordberg H.P."/>
            <person name="Cantor M.N."/>
            <person name="Hua S.X."/>
        </authorList>
    </citation>
    <scope>NUCLEOTIDE SEQUENCE [LARGE SCALE GENOMIC DNA]</scope>
    <source>
        <strain evidence="2 3">F 1598</strain>
    </source>
</reference>
<keyword evidence="1" id="KW-0812">Transmembrane</keyword>
<dbReference type="Proteomes" id="UP000054166">
    <property type="component" value="Unassembled WGS sequence"/>
</dbReference>
<keyword evidence="3" id="KW-1185">Reference proteome</keyword>
<protein>
    <recommendedName>
        <fullName evidence="4">CDR ABC transporter domain-containing protein</fullName>
    </recommendedName>
</protein>
<keyword evidence="1" id="KW-0472">Membrane</keyword>
<dbReference type="OrthoDB" id="66620at2759"/>
<evidence type="ECO:0000256" key="1">
    <source>
        <dbReference type="SAM" id="Phobius"/>
    </source>
</evidence>
<dbReference type="HOGENOM" id="CLU_2997257_0_0_1"/>
<proteinExistence type="predicted"/>